<organism evidence="1 2">
    <name type="scientific">Thermus thermophilus</name>
    <dbReference type="NCBI Taxonomy" id="274"/>
    <lineage>
        <taxon>Bacteria</taxon>
        <taxon>Thermotogati</taxon>
        <taxon>Deinococcota</taxon>
        <taxon>Deinococci</taxon>
        <taxon>Thermales</taxon>
        <taxon>Thermaceae</taxon>
        <taxon>Thermus</taxon>
    </lineage>
</organism>
<geneLocation type="plasmid" evidence="1 2">
    <name>3</name>
</geneLocation>
<keyword evidence="1" id="KW-0614">Plasmid</keyword>
<dbReference type="GeneID" id="39458233"/>
<evidence type="ECO:0000313" key="1">
    <source>
        <dbReference type="EMBL" id="VCU54505.1"/>
    </source>
</evidence>
<dbReference type="AlphaFoldDB" id="A0A3P4ATM4"/>
<proteinExistence type="predicted"/>
<evidence type="ECO:0000313" key="2">
    <source>
        <dbReference type="Proteomes" id="UP000279841"/>
    </source>
</evidence>
<reference evidence="1 2" key="1">
    <citation type="submission" date="2018-10" db="EMBL/GenBank/DDBJ databases">
        <authorList>
            <person name="Peiro R."/>
            <person name="Begona"/>
            <person name="Cbmso G."/>
            <person name="Lopez M."/>
            <person name="Gonzalez S."/>
            <person name="Sacristan E."/>
            <person name="Castillo E."/>
        </authorList>
    </citation>
    <scope>NUCLEOTIDE SEQUENCE [LARGE SCALE GENOMIC DNA]</scope>
    <source>
        <strain evidence="1">TTHNAR1</strain>
        <plasmid evidence="2">3</plasmid>
    </source>
</reference>
<name>A0A3P4ATM4_THETH</name>
<sequence length="68" mass="7854" precursor="true">MACPMCGGTGRITIRLPDGRELETACLECLDREAEDFEEEEDEEGVFVPWEVLDLLMEREDDEGYWIP</sequence>
<dbReference type="EMBL" id="LR027519">
    <property type="protein sequence ID" value="VCU54505.1"/>
    <property type="molecule type" value="Genomic_DNA"/>
</dbReference>
<protein>
    <submittedName>
        <fullName evidence="1">Uncharacterized protein</fullName>
    </submittedName>
</protein>
<dbReference type="Proteomes" id="UP000279841">
    <property type="component" value="Plasmid 3"/>
</dbReference>
<dbReference type="RefSeq" id="WP_124105490.1">
    <property type="nucleotide sequence ID" value="NZ_LR027519.1"/>
</dbReference>
<gene>
    <name evidence="1" type="ORF">TTHNP3_00018</name>
</gene>
<accession>A0A3P4ATM4</accession>